<dbReference type="InterPro" id="IPR011029">
    <property type="entry name" value="DEATH-like_dom_sf"/>
</dbReference>
<dbReference type="GO" id="GO:0097169">
    <property type="term" value="C:AIM2 inflammasome complex"/>
    <property type="evidence" value="ECO:0007669"/>
    <property type="project" value="TreeGrafter"/>
</dbReference>
<dbReference type="PIRSF" id="PIRSF038001">
    <property type="entry name" value="Caspase_ICE"/>
    <property type="match status" value="1"/>
</dbReference>
<dbReference type="GO" id="GO:0042981">
    <property type="term" value="P:regulation of apoptotic process"/>
    <property type="evidence" value="ECO:0007669"/>
    <property type="project" value="InterPro"/>
</dbReference>
<dbReference type="InterPro" id="IPR002138">
    <property type="entry name" value="Pept_C14_p10"/>
</dbReference>
<dbReference type="GeneTree" id="ENSGT00940000162428"/>
<evidence type="ECO:0000259" key="3">
    <source>
        <dbReference type="PROSITE" id="PS50207"/>
    </source>
</evidence>
<dbReference type="GO" id="GO:0072559">
    <property type="term" value="C:NLRP3 inflammasome complex"/>
    <property type="evidence" value="ECO:0007669"/>
    <property type="project" value="TreeGrafter"/>
</dbReference>
<dbReference type="PRINTS" id="PR00376">
    <property type="entry name" value="IL1BCENZYME"/>
</dbReference>
<name>A0A3Q3GX71_KRYMA</name>
<evidence type="ECO:0008006" key="8">
    <source>
        <dbReference type="Google" id="ProtNLM"/>
    </source>
</evidence>
<dbReference type="AlphaFoldDB" id="A0A3Q3GX71"/>
<dbReference type="Pfam" id="PF00619">
    <property type="entry name" value="CARD"/>
    <property type="match status" value="1"/>
</dbReference>
<evidence type="ECO:0000256" key="2">
    <source>
        <dbReference type="RuleBase" id="RU003971"/>
    </source>
</evidence>
<evidence type="ECO:0000313" key="6">
    <source>
        <dbReference type="Ensembl" id="ENSKMAP00000027732.1"/>
    </source>
</evidence>
<dbReference type="Gene3D" id="1.10.533.10">
    <property type="entry name" value="Death Domain, Fas"/>
    <property type="match status" value="1"/>
</dbReference>
<dbReference type="GO" id="GO:0050727">
    <property type="term" value="P:regulation of inflammatory response"/>
    <property type="evidence" value="ECO:0007669"/>
    <property type="project" value="TreeGrafter"/>
</dbReference>
<dbReference type="InterPro" id="IPR033139">
    <property type="entry name" value="Caspase_cys_AS"/>
</dbReference>
<protein>
    <recommendedName>
        <fullName evidence="8">CARD domain-containing protein</fullName>
    </recommendedName>
</protein>
<proteinExistence type="inferred from homology"/>
<accession>A0A3Q3GX71</accession>
<evidence type="ECO:0000313" key="7">
    <source>
        <dbReference type="Proteomes" id="UP000264800"/>
    </source>
</evidence>
<dbReference type="PROSITE" id="PS50208">
    <property type="entry name" value="CASPASE_P20"/>
    <property type="match status" value="1"/>
</dbReference>
<dbReference type="GO" id="GO:0072557">
    <property type="term" value="C:IPAF inflammasome complex"/>
    <property type="evidence" value="ECO:0007669"/>
    <property type="project" value="TreeGrafter"/>
</dbReference>
<evidence type="ECO:0000256" key="1">
    <source>
        <dbReference type="ARBA" id="ARBA00010134"/>
    </source>
</evidence>
<dbReference type="PANTHER" id="PTHR47901">
    <property type="entry name" value="CASPASE RECRUITMENT DOMAIN-CONTAINING PROTEIN 18"/>
    <property type="match status" value="1"/>
</dbReference>
<keyword evidence="7" id="KW-1185">Reference proteome</keyword>
<dbReference type="Gene3D" id="3.30.70.1470">
    <property type="entry name" value="Caspase-like"/>
    <property type="match status" value="1"/>
</dbReference>
<feature type="domain" description="Caspase family p20" evidence="4">
    <location>
        <begin position="139"/>
        <end position="242"/>
    </location>
</feature>
<dbReference type="InterPro" id="IPR002398">
    <property type="entry name" value="Pept_C14"/>
</dbReference>
<reference evidence="6" key="1">
    <citation type="submission" date="2025-08" db="UniProtKB">
        <authorList>
            <consortium name="Ensembl"/>
        </authorList>
    </citation>
    <scope>IDENTIFICATION</scope>
</reference>
<dbReference type="PROSITE" id="PS50209">
    <property type="entry name" value="CARD"/>
    <property type="match status" value="1"/>
</dbReference>
<dbReference type="InterPro" id="IPR001315">
    <property type="entry name" value="CARD"/>
</dbReference>
<dbReference type="STRING" id="37003.ENSKMAP00000027732"/>
<dbReference type="Pfam" id="PF00656">
    <property type="entry name" value="Peptidase_C14"/>
    <property type="match status" value="1"/>
</dbReference>
<sequence length="345" mass="38888">MADKEIAQVRGRFVEKVSRSLVKQLLDDMLEDGVLNDQEKDSVLEDNTSKADMARDLIDTVKRKGDKASRKMIDRIQKRDPMLYLELGLNCEPLPGEKPRDPLPQNQTWSSKLITTTDSFKKEKLGSKDVYNVTQESLGNRMALLITNRDFADARFTRKGAEKDEENMVKLLSSLRYSVEKHKDLTGKEMDEVLCAFTKQPKLKTTDSFPVDNIYKYLGSQNCPALIDKPKIIIIQACRGESQGHVLVSDSAKAAVVSDDVSQPASVGEDNIVDDTVRFVHKEKDFISLLSSTPDTVSYRREDLGSFLIQYIVEVFNTCSHVDDIDELFRKVSTFFLSGAETSLS</sequence>
<reference evidence="6" key="2">
    <citation type="submission" date="2025-09" db="UniProtKB">
        <authorList>
            <consortium name="Ensembl"/>
        </authorList>
    </citation>
    <scope>IDENTIFICATION</scope>
</reference>
<comment type="similarity">
    <text evidence="1 2">Belongs to the peptidase C14A family.</text>
</comment>
<dbReference type="Gene3D" id="3.40.50.1460">
    <property type="match status" value="2"/>
</dbReference>
<dbReference type="SMART" id="SM00115">
    <property type="entry name" value="CASc"/>
    <property type="match status" value="1"/>
</dbReference>
<evidence type="ECO:0000259" key="5">
    <source>
        <dbReference type="PROSITE" id="PS50209"/>
    </source>
</evidence>
<feature type="domain" description="CARD" evidence="5">
    <location>
        <begin position="1"/>
        <end position="91"/>
    </location>
</feature>
<dbReference type="OMA" id="CHIEEIF"/>
<dbReference type="Proteomes" id="UP000264800">
    <property type="component" value="Unplaced"/>
</dbReference>
<dbReference type="InterPro" id="IPR011600">
    <property type="entry name" value="Pept_C14_caspase"/>
</dbReference>
<dbReference type="SUPFAM" id="SSF52129">
    <property type="entry name" value="Caspase-like"/>
    <property type="match status" value="1"/>
</dbReference>
<dbReference type="PANTHER" id="PTHR47901:SF3">
    <property type="entry name" value="CASPASE-1"/>
    <property type="match status" value="1"/>
</dbReference>
<dbReference type="InterPro" id="IPR001309">
    <property type="entry name" value="Pept_C14_p20"/>
</dbReference>
<organism evidence="6 7">
    <name type="scientific">Kryptolebias marmoratus</name>
    <name type="common">Mangrove killifish</name>
    <name type="synonym">Rivulus marmoratus</name>
    <dbReference type="NCBI Taxonomy" id="37003"/>
    <lineage>
        <taxon>Eukaryota</taxon>
        <taxon>Metazoa</taxon>
        <taxon>Chordata</taxon>
        <taxon>Craniata</taxon>
        <taxon>Vertebrata</taxon>
        <taxon>Euteleostomi</taxon>
        <taxon>Actinopterygii</taxon>
        <taxon>Neopterygii</taxon>
        <taxon>Teleostei</taxon>
        <taxon>Neoteleostei</taxon>
        <taxon>Acanthomorphata</taxon>
        <taxon>Ovalentaria</taxon>
        <taxon>Atherinomorphae</taxon>
        <taxon>Cyprinodontiformes</taxon>
        <taxon>Rivulidae</taxon>
        <taxon>Kryptolebias</taxon>
    </lineage>
</organism>
<evidence type="ECO:0000259" key="4">
    <source>
        <dbReference type="PROSITE" id="PS50208"/>
    </source>
</evidence>
<dbReference type="PROSITE" id="PS01122">
    <property type="entry name" value="CASPASE_CYS"/>
    <property type="match status" value="1"/>
</dbReference>
<dbReference type="Ensembl" id="ENSKMAT00000028078.1">
    <property type="protein sequence ID" value="ENSKMAP00000027732.1"/>
    <property type="gene ID" value="ENSKMAG00000020561.1"/>
</dbReference>
<dbReference type="InterPro" id="IPR029030">
    <property type="entry name" value="Caspase-like_dom_sf"/>
</dbReference>
<dbReference type="PROSITE" id="PS50207">
    <property type="entry name" value="CASPASE_P10"/>
    <property type="match status" value="1"/>
</dbReference>
<dbReference type="InterPro" id="IPR015917">
    <property type="entry name" value="Pept_C14A"/>
</dbReference>
<feature type="domain" description="Caspase family p10" evidence="3">
    <location>
        <begin position="276"/>
        <end position="345"/>
    </location>
</feature>
<dbReference type="GO" id="GO:0004197">
    <property type="term" value="F:cysteine-type endopeptidase activity"/>
    <property type="evidence" value="ECO:0007669"/>
    <property type="project" value="InterPro"/>
</dbReference>
<dbReference type="SUPFAM" id="SSF47986">
    <property type="entry name" value="DEATH domain"/>
    <property type="match status" value="1"/>
</dbReference>
<dbReference type="GO" id="GO:0006508">
    <property type="term" value="P:proteolysis"/>
    <property type="evidence" value="ECO:0007669"/>
    <property type="project" value="InterPro"/>
</dbReference>